<evidence type="ECO:0000313" key="10">
    <source>
        <dbReference type="EMBL" id="RCH54263.1"/>
    </source>
</evidence>
<keyword evidence="2" id="KW-1003">Cell membrane</keyword>
<dbReference type="Pfam" id="PF18917">
    <property type="entry name" value="LiaI-LiaF-like_TM1"/>
    <property type="match status" value="1"/>
</dbReference>
<dbReference type="EMBL" id="QGDC01000007">
    <property type="protein sequence ID" value="RCH54263.1"/>
    <property type="molecule type" value="Genomic_DNA"/>
</dbReference>
<dbReference type="InterPro" id="IPR052027">
    <property type="entry name" value="PspC"/>
</dbReference>
<evidence type="ECO:0000259" key="8">
    <source>
        <dbReference type="Pfam" id="PF04024"/>
    </source>
</evidence>
<feature type="transmembrane region" description="Helical" evidence="7">
    <location>
        <begin position="113"/>
        <end position="130"/>
    </location>
</feature>
<feature type="transmembrane region" description="Helical" evidence="7">
    <location>
        <begin position="142"/>
        <end position="161"/>
    </location>
</feature>
<evidence type="ECO:0000256" key="5">
    <source>
        <dbReference type="ARBA" id="ARBA00023136"/>
    </source>
</evidence>
<comment type="caution">
    <text evidence="10">The sequence shown here is derived from an EMBL/GenBank/DDBJ whole genome shotgun (WGS) entry which is preliminary data.</text>
</comment>
<feature type="transmembrane region" description="Helical" evidence="7">
    <location>
        <begin position="34"/>
        <end position="57"/>
    </location>
</feature>
<protein>
    <recommendedName>
        <fullName evidence="12">PspC domain-containing protein</fullName>
    </recommendedName>
</protein>
<gene>
    <name evidence="10" type="ORF">DJ568_13280</name>
</gene>
<evidence type="ECO:0000256" key="3">
    <source>
        <dbReference type="ARBA" id="ARBA00022692"/>
    </source>
</evidence>
<dbReference type="OrthoDB" id="5772680at2"/>
<dbReference type="PANTHER" id="PTHR33885">
    <property type="entry name" value="PHAGE SHOCK PROTEIN C"/>
    <property type="match status" value="1"/>
</dbReference>
<evidence type="ECO:0000256" key="2">
    <source>
        <dbReference type="ARBA" id="ARBA00022475"/>
    </source>
</evidence>
<evidence type="ECO:0000259" key="9">
    <source>
        <dbReference type="Pfam" id="PF18917"/>
    </source>
</evidence>
<evidence type="ECO:0000313" key="11">
    <source>
        <dbReference type="Proteomes" id="UP000253209"/>
    </source>
</evidence>
<sequence length="196" mass="21870">MEKKLYRDEQRKKIGGVCAGLADYFGVDVSIVRVIFLVTAFLHGTGGLVYVVLWVVLPAKNLFYGNPGVDYRMPEQDAYNPFRETSQPNFTMPNYNDANETFTGVPPKKTTNAGVIAGVILILLGAAFLLKNFGLLPHIDFHVVWPLVLVAIGISFILSGAKKQPWERNDWYKADNTADTVEKKDETNTNPNHPIE</sequence>
<organism evidence="10 11">
    <name type="scientific">Mucilaginibacter hurinus</name>
    <dbReference type="NCBI Taxonomy" id="2201324"/>
    <lineage>
        <taxon>Bacteria</taxon>
        <taxon>Pseudomonadati</taxon>
        <taxon>Bacteroidota</taxon>
        <taxon>Sphingobacteriia</taxon>
        <taxon>Sphingobacteriales</taxon>
        <taxon>Sphingobacteriaceae</taxon>
        <taxon>Mucilaginibacter</taxon>
    </lineage>
</organism>
<reference evidence="10 11" key="1">
    <citation type="submission" date="2018-05" db="EMBL/GenBank/DDBJ databases">
        <title>Mucilaginibacter hurinus sp. nov., isolated from briquette warehouse soil.</title>
        <authorList>
            <person name="Choi L."/>
        </authorList>
    </citation>
    <scope>NUCLEOTIDE SEQUENCE [LARGE SCALE GENOMIC DNA]</scope>
    <source>
        <strain evidence="10 11">ZR32</strain>
    </source>
</reference>
<keyword evidence="4 7" id="KW-1133">Transmembrane helix</keyword>
<dbReference type="PANTHER" id="PTHR33885:SF3">
    <property type="entry name" value="PHAGE SHOCK PROTEIN C"/>
    <property type="match status" value="1"/>
</dbReference>
<evidence type="ECO:0000256" key="7">
    <source>
        <dbReference type="SAM" id="Phobius"/>
    </source>
</evidence>
<evidence type="ECO:0000256" key="6">
    <source>
        <dbReference type="SAM" id="MobiDB-lite"/>
    </source>
</evidence>
<feature type="region of interest" description="Disordered" evidence="6">
    <location>
        <begin position="172"/>
        <end position="196"/>
    </location>
</feature>
<keyword evidence="5 7" id="KW-0472">Membrane</keyword>
<name>A0A367GNJ7_9SPHI</name>
<feature type="domain" description="LiaI-LiaF-like transmembrane region" evidence="9">
    <location>
        <begin position="116"/>
        <end position="157"/>
    </location>
</feature>
<feature type="domain" description="Phage shock protein PspC N-terminal" evidence="8">
    <location>
        <begin position="3"/>
        <end position="59"/>
    </location>
</feature>
<evidence type="ECO:0008006" key="12">
    <source>
        <dbReference type="Google" id="ProtNLM"/>
    </source>
</evidence>
<dbReference type="Proteomes" id="UP000253209">
    <property type="component" value="Unassembled WGS sequence"/>
</dbReference>
<evidence type="ECO:0000256" key="4">
    <source>
        <dbReference type="ARBA" id="ARBA00022989"/>
    </source>
</evidence>
<dbReference type="RefSeq" id="WP_114005774.1">
    <property type="nucleotide sequence ID" value="NZ_QGDC01000007.1"/>
</dbReference>
<dbReference type="AlphaFoldDB" id="A0A367GNJ7"/>
<proteinExistence type="predicted"/>
<dbReference type="GO" id="GO:0005886">
    <property type="term" value="C:plasma membrane"/>
    <property type="evidence" value="ECO:0007669"/>
    <property type="project" value="UniProtKB-SubCell"/>
</dbReference>
<comment type="subcellular location">
    <subcellularLocation>
        <location evidence="1">Cell membrane</location>
        <topology evidence="1">Single-pass membrane protein</topology>
    </subcellularLocation>
</comment>
<dbReference type="Pfam" id="PF04024">
    <property type="entry name" value="PspC"/>
    <property type="match status" value="1"/>
</dbReference>
<keyword evidence="11" id="KW-1185">Reference proteome</keyword>
<dbReference type="InterPro" id="IPR007168">
    <property type="entry name" value="Phageshock_PspC_N"/>
</dbReference>
<dbReference type="InterPro" id="IPR043726">
    <property type="entry name" value="LiaI-LiaF-like_TM1"/>
</dbReference>
<accession>A0A367GNJ7</accession>
<evidence type="ECO:0000256" key="1">
    <source>
        <dbReference type="ARBA" id="ARBA00004162"/>
    </source>
</evidence>
<keyword evidence="3 7" id="KW-0812">Transmembrane</keyword>